<dbReference type="PANTHER" id="PTHR35902">
    <property type="entry name" value="S-LAYER DOMAIN-LIKE PROTEIN-RELATED"/>
    <property type="match status" value="1"/>
</dbReference>
<keyword evidence="1" id="KW-0472">Membrane</keyword>
<protein>
    <recommendedName>
        <fullName evidence="4">CARDB domain-containing protein</fullName>
    </recommendedName>
</protein>
<dbReference type="Proteomes" id="UP000006622">
    <property type="component" value="Chromosome"/>
</dbReference>
<evidence type="ECO:0000313" key="3">
    <source>
        <dbReference type="Proteomes" id="UP000006622"/>
    </source>
</evidence>
<name>F7XLL8_METZD</name>
<organism evidence="2 3">
    <name type="scientific">Methanosalsum zhilinae (strain DSM 4017 / NBRC 107636 / OCM 62 / WeN5)</name>
    <name type="common">Methanohalophilus zhilinae</name>
    <dbReference type="NCBI Taxonomy" id="679901"/>
    <lineage>
        <taxon>Archaea</taxon>
        <taxon>Methanobacteriati</taxon>
        <taxon>Methanobacteriota</taxon>
        <taxon>Stenosarchaea group</taxon>
        <taxon>Methanomicrobia</taxon>
        <taxon>Methanosarcinales</taxon>
        <taxon>Methanosarcinaceae</taxon>
        <taxon>Methanosalsum</taxon>
    </lineage>
</organism>
<evidence type="ECO:0000256" key="1">
    <source>
        <dbReference type="SAM" id="Phobius"/>
    </source>
</evidence>
<dbReference type="PANTHER" id="PTHR35902:SF3">
    <property type="entry name" value="NPCBM-ASSOCIATED, NEW3 DOMAIN OF ALPHA-GALACTOSIDASE"/>
    <property type="match status" value="1"/>
</dbReference>
<dbReference type="STRING" id="679901.Mzhil_0979"/>
<keyword evidence="1" id="KW-1133">Transmembrane helix</keyword>
<dbReference type="AlphaFoldDB" id="F7XLL8"/>
<dbReference type="GeneID" id="10822601"/>
<dbReference type="KEGG" id="mzh:Mzhil_0979"/>
<sequence length="417" mass="45100" precursor="true">MNIKQLLPGLTVLAAILLMLGIFIPAVSASSSSTTLKVDILKHEPYPAEIGEYVSVWVKIDNFASQRSDDVTIELVPEYPFYLDSPRNAQKNFGILPPTSTGIHEFRLFVDEDARPGVGTIKVRYQGESGGAWIEESFDIRVGTDTFDSRGTLELVSARTEPSVLMPGDIGTVILEMRNSASGQTIVLDGTEYDTNARIQAASLAGNGFIEVLSDSYRGDGVLGPGDIINIHYTVEVDEDAPVGTHLIGFSLIGSSHSYNANWQVPVRIDSQSSLKVIPSGSLELENGVGTLEFDVANVHSAALSSVSVRLESDDMRFSPAEYFIGTMESDELFTIDIKAESISNSNSTNTVNVIASYRNGPNNHEYTVDTLEVRSVDAPGGSGAALIVFLLVVVAAGAGAFYYRKKKMNKNEKEEE</sequence>
<gene>
    <name evidence="2" type="ordered locus">Mzhil_0979</name>
</gene>
<feature type="transmembrane region" description="Helical" evidence="1">
    <location>
        <begin position="384"/>
        <end position="404"/>
    </location>
</feature>
<dbReference type="EMBL" id="CP002101">
    <property type="protein sequence ID" value="AEH60837.1"/>
    <property type="molecule type" value="Genomic_DNA"/>
</dbReference>
<reference evidence="2 3" key="1">
    <citation type="submission" date="2010-07" db="EMBL/GenBank/DDBJ databases">
        <title>The complete genome of Methanosalsum zhilinae DSM 4017.</title>
        <authorList>
            <consortium name="US DOE Joint Genome Institute (JGI-PGF)"/>
            <person name="Lucas S."/>
            <person name="Copeland A."/>
            <person name="Lapidus A."/>
            <person name="Glavina del Rio T."/>
            <person name="Dalin E."/>
            <person name="Tice H."/>
            <person name="Bruce D."/>
            <person name="Goodwin L."/>
            <person name="Pitluck S."/>
            <person name="Kyrpides N."/>
            <person name="Mavromatis K."/>
            <person name="Ovchinnikova G."/>
            <person name="Daligault H."/>
            <person name="Detter J.C."/>
            <person name="Han C."/>
            <person name="Tapia R."/>
            <person name="Larimer F."/>
            <person name="Land M."/>
            <person name="Hauser L."/>
            <person name="Markowitz V."/>
            <person name="Cheng J.-F."/>
            <person name="Hugenholtz P."/>
            <person name="Woyke T."/>
            <person name="Wu D."/>
            <person name="Spring S."/>
            <person name="Schueler E."/>
            <person name="Brambilla E."/>
            <person name="Klenk H.-P."/>
            <person name="Eisen J.A."/>
        </authorList>
    </citation>
    <scope>NUCLEOTIDE SEQUENCE [LARGE SCALE GENOMIC DNA]</scope>
    <source>
        <strain evidence="3">DSM 4017 / NBRC 107636 / OCM 62 / WeN5</strain>
    </source>
</reference>
<dbReference type="RefSeq" id="WP_013898276.1">
    <property type="nucleotide sequence ID" value="NC_015676.1"/>
</dbReference>
<dbReference type="HOGENOM" id="CLU_663269_0_0_2"/>
<proteinExistence type="predicted"/>
<evidence type="ECO:0008006" key="4">
    <source>
        <dbReference type="Google" id="ProtNLM"/>
    </source>
</evidence>
<keyword evidence="3" id="KW-1185">Reference proteome</keyword>
<keyword evidence="1" id="KW-0812">Transmembrane</keyword>
<accession>F7XLL8</accession>
<evidence type="ECO:0000313" key="2">
    <source>
        <dbReference type="EMBL" id="AEH60837.1"/>
    </source>
</evidence>